<feature type="domain" description="Response regulatory" evidence="8">
    <location>
        <begin position="3"/>
        <end position="116"/>
    </location>
</feature>
<evidence type="ECO:0000259" key="8">
    <source>
        <dbReference type="PROSITE" id="PS50110"/>
    </source>
</evidence>
<dbReference type="Gene3D" id="3.40.50.2300">
    <property type="match status" value="1"/>
</dbReference>
<evidence type="ECO:0000256" key="3">
    <source>
        <dbReference type="ARBA" id="ARBA00023015"/>
    </source>
</evidence>
<evidence type="ECO:0000256" key="4">
    <source>
        <dbReference type="ARBA" id="ARBA00023125"/>
    </source>
</evidence>
<dbReference type="PROSITE" id="PS50110">
    <property type="entry name" value="RESPONSE_REGULATORY"/>
    <property type="match status" value="1"/>
</dbReference>
<dbReference type="RefSeq" id="WP_006942320.1">
    <property type="nucleotide sequence ID" value="NZ_GL538208.1"/>
</dbReference>
<evidence type="ECO:0000256" key="1">
    <source>
        <dbReference type="ARBA" id="ARBA00022553"/>
    </source>
</evidence>
<dbReference type="InterPro" id="IPR036388">
    <property type="entry name" value="WH-like_DNA-bd_sf"/>
</dbReference>
<dbReference type="HOGENOM" id="CLU_000445_30_4_9"/>
<dbReference type="GO" id="GO:0000156">
    <property type="term" value="F:phosphorelay response regulator activity"/>
    <property type="evidence" value="ECO:0007669"/>
    <property type="project" value="TreeGrafter"/>
</dbReference>
<name>E2ZC20_9FIRM</name>
<accession>E2ZC20</accession>
<keyword evidence="11" id="KW-1185">Reference proteome</keyword>
<dbReference type="GO" id="GO:0000976">
    <property type="term" value="F:transcription cis-regulatory region binding"/>
    <property type="evidence" value="ECO:0007669"/>
    <property type="project" value="TreeGrafter"/>
</dbReference>
<keyword evidence="2" id="KW-0902">Two-component regulatory system</keyword>
<dbReference type="EMBL" id="AECS01000037">
    <property type="protein sequence ID" value="EFQ04007.1"/>
    <property type="molecule type" value="Genomic_DNA"/>
</dbReference>
<dbReference type="eggNOG" id="COG0745">
    <property type="taxonomic scope" value="Bacteria"/>
</dbReference>
<gene>
    <name evidence="10" type="ORF">HMPREF9429_01190</name>
</gene>
<dbReference type="GO" id="GO:0032993">
    <property type="term" value="C:protein-DNA complex"/>
    <property type="evidence" value="ECO:0007669"/>
    <property type="project" value="TreeGrafter"/>
</dbReference>
<dbReference type="PANTHER" id="PTHR48111:SF73">
    <property type="entry name" value="ALKALINE PHOSPHATASE SYNTHESIS TRANSCRIPTIONAL REGULATORY PROTEIN PHOP"/>
    <property type="match status" value="1"/>
</dbReference>
<evidence type="ECO:0000313" key="10">
    <source>
        <dbReference type="EMBL" id="EFQ04007.1"/>
    </source>
</evidence>
<feature type="modified residue" description="4-aspartylphosphate" evidence="6">
    <location>
        <position position="52"/>
    </location>
</feature>
<keyword evidence="1 6" id="KW-0597">Phosphoprotein</keyword>
<dbReference type="STRING" id="706434.HMPREF9429_01190"/>
<evidence type="ECO:0000256" key="5">
    <source>
        <dbReference type="ARBA" id="ARBA00023163"/>
    </source>
</evidence>
<evidence type="ECO:0000256" key="7">
    <source>
        <dbReference type="PROSITE-ProRule" id="PRU01091"/>
    </source>
</evidence>
<dbReference type="Pfam" id="PF00486">
    <property type="entry name" value="Trans_reg_C"/>
    <property type="match status" value="1"/>
</dbReference>
<dbReference type="AlphaFoldDB" id="E2ZC20"/>
<sequence>MERILIADDEALMRQLVADFLRPEGYEVLEAVDGKQALDIFNEQKPDLVLLDVMMPGYDGWTVCREIRRTSTVPIIMITAKDEEIDQLFAYDLGVDDYITKPFSPKLLVAKMKALLRRLHGEGEENGADAVPAEGVAIDREAHQVLIDGKSTDLSPTEYKLLNYLMTNAGKALSRRQILNKVWNYEYYGDLRTVDTHINRLRIKLGNRGSYIQTVRGYGYRYDKQQ</sequence>
<dbReference type="OrthoDB" id="152576at2"/>
<dbReference type="SMART" id="SM00448">
    <property type="entry name" value="REC"/>
    <property type="match status" value="1"/>
</dbReference>
<comment type="caution">
    <text evidence="10">The sequence shown here is derived from an EMBL/GenBank/DDBJ whole genome shotgun (WGS) entry which is preliminary data.</text>
</comment>
<keyword evidence="3" id="KW-0805">Transcription regulation</keyword>
<organism evidence="10 11">
    <name type="scientific">Megasphaera micronuciformis F0359</name>
    <dbReference type="NCBI Taxonomy" id="706434"/>
    <lineage>
        <taxon>Bacteria</taxon>
        <taxon>Bacillati</taxon>
        <taxon>Bacillota</taxon>
        <taxon>Negativicutes</taxon>
        <taxon>Veillonellales</taxon>
        <taxon>Veillonellaceae</taxon>
        <taxon>Megasphaera</taxon>
    </lineage>
</organism>
<dbReference type="GO" id="GO:0006355">
    <property type="term" value="P:regulation of DNA-templated transcription"/>
    <property type="evidence" value="ECO:0007669"/>
    <property type="project" value="InterPro"/>
</dbReference>
<proteinExistence type="predicted"/>
<dbReference type="CDD" id="cd00383">
    <property type="entry name" value="trans_reg_C"/>
    <property type="match status" value="1"/>
</dbReference>
<feature type="domain" description="OmpR/PhoB-type" evidence="9">
    <location>
        <begin position="128"/>
        <end position="224"/>
    </location>
</feature>
<dbReference type="CDD" id="cd17574">
    <property type="entry name" value="REC_OmpR"/>
    <property type="match status" value="1"/>
</dbReference>
<dbReference type="Gene3D" id="1.10.10.10">
    <property type="entry name" value="Winged helix-like DNA-binding domain superfamily/Winged helix DNA-binding domain"/>
    <property type="match status" value="1"/>
</dbReference>
<dbReference type="InterPro" id="IPR011006">
    <property type="entry name" value="CheY-like_superfamily"/>
</dbReference>
<evidence type="ECO:0000313" key="11">
    <source>
        <dbReference type="Proteomes" id="UP000003195"/>
    </source>
</evidence>
<dbReference type="InterPro" id="IPR039420">
    <property type="entry name" value="WalR-like"/>
</dbReference>
<keyword evidence="4 7" id="KW-0238">DNA-binding</keyword>
<dbReference type="SMART" id="SM00862">
    <property type="entry name" value="Trans_reg_C"/>
    <property type="match status" value="1"/>
</dbReference>
<dbReference type="InterPro" id="IPR001867">
    <property type="entry name" value="OmpR/PhoB-type_DNA-bd"/>
</dbReference>
<dbReference type="FunFam" id="1.10.10.10:FF:000018">
    <property type="entry name" value="DNA-binding response regulator ResD"/>
    <property type="match status" value="1"/>
</dbReference>
<evidence type="ECO:0000259" key="9">
    <source>
        <dbReference type="PROSITE" id="PS51755"/>
    </source>
</evidence>
<evidence type="ECO:0000256" key="2">
    <source>
        <dbReference type="ARBA" id="ARBA00023012"/>
    </source>
</evidence>
<dbReference type="SUPFAM" id="SSF52172">
    <property type="entry name" value="CheY-like"/>
    <property type="match status" value="1"/>
</dbReference>
<dbReference type="FunFam" id="3.40.50.2300:FF:000001">
    <property type="entry name" value="DNA-binding response regulator PhoB"/>
    <property type="match status" value="1"/>
</dbReference>
<dbReference type="Proteomes" id="UP000003195">
    <property type="component" value="Unassembled WGS sequence"/>
</dbReference>
<dbReference type="GO" id="GO:0005829">
    <property type="term" value="C:cytosol"/>
    <property type="evidence" value="ECO:0007669"/>
    <property type="project" value="TreeGrafter"/>
</dbReference>
<dbReference type="PROSITE" id="PS51755">
    <property type="entry name" value="OMPR_PHOB"/>
    <property type="match status" value="1"/>
</dbReference>
<evidence type="ECO:0000256" key="6">
    <source>
        <dbReference type="PROSITE-ProRule" id="PRU00169"/>
    </source>
</evidence>
<dbReference type="Gene3D" id="6.10.250.690">
    <property type="match status" value="1"/>
</dbReference>
<feature type="DNA-binding region" description="OmpR/PhoB-type" evidence="7">
    <location>
        <begin position="128"/>
        <end position="224"/>
    </location>
</feature>
<protein>
    <submittedName>
        <fullName evidence="10">Response regulator receiver domain protein</fullName>
    </submittedName>
</protein>
<dbReference type="Pfam" id="PF00072">
    <property type="entry name" value="Response_reg"/>
    <property type="match status" value="1"/>
</dbReference>
<dbReference type="InterPro" id="IPR001789">
    <property type="entry name" value="Sig_transdc_resp-reg_receiver"/>
</dbReference>
<keyword evidence="5" id="KW-0804">Transcription</keyword>
<dbReference type="PANTHER" id="PTHR48111">
    <property type="entry name" value="REGULATOR OF RPOS"/>
    <property type="match status" value="1"/>
</dbReference>
<reference evidence="10 11" key="1">
    <citation type="submission" date="2010-08" db="EMBL/GenBank/DDBJ databases">
        <authorList>
            <person name="Weinstock G."/>
            <person name="Sodergren E."/>
            <person name="Clifton S."/>
            <person name="Fulton L."/>
            <person name="Fulton B."/>
            <person name="Courtney L."/>
            <person name="Fronick C."/>
            <person name="Harrison M."/>
            <person name="Strong C."/>
            <person name="Farmer C."/>
            <person name="Delahaunty K."/>
            <person name="Markovic C."/>
            <person name="Hall O."/>
            <person name="Minx P."/>
            <person name="Tomlinson C."/>
            <person name="Mitreva M."/>
            <person name="Hou S."/>
            <person name="Chen J."/>
            <person name="Wollam A."/>
            <person name="Pepin K.H."/>
            <person name="Johnson M."/>
            <person name="Bhonagiri V."/>
            <person name="Zhang X."/>
            <person name="Suruliraj S."/>
            <person name="Warren W."/>
            <person name="Chinwalla A."/>
            <person name="Mardis E.R."/>
            <person name="Wilson R.K."/>
        </authorList>
    </citation>
    <scope>NUCLEOTIDE SEQUENCE [LARGE SCALE GENOMIC DNA]</scope>
    <source>
        <strain evidence="10 11">F0359</strain>
    </source>
</reference>